<dbReference type="EMBL" id="JACYTQ010000002">
    <property type="protein sequence ID" value="MBD8488884.1"/>
    <property type="molecule type" value="Genomic_DNA"/>
</dbReference>
<dbReference type="NCBIfam" id="TIGR02436">
    <property type="entry name" value="four helix bundle protein"/>
    <property type="match status" value="1"/>
</dbReference>
<dbReference type="InterPro" id="IPR036583">
    <property type="entry name" value="23S_rRNA_IVS_sf"/>
</dbReference>
<dbReference type="Gene3D" id="1.20.1440.60">
    <property type="entry name" value="23S rRNA-intervening sequence"/>
    <property type="match status" value="1"/>
</dbReference>
<dbReference type="Proteomes" id="UP000647133">
    <property type="component" value="Unassembled WGS sequence"/>
</dbReference>
<gene>
    <name evidence="1" type="ORF">IFO69_09025</name>
</gene>
<comment type="caution">
    <text evidence="1">The sequence shown here is derived from an EMBL/GenBank/DDBJ whole genome shotgun (WGS) entry which is preliminary data.</text>
</comment>
<dbReference type="PANTHER" id="PTHR38471:SF2">
    <property type="entry name" value="FOUR HELIX BUNDLE PROTEIN"/>
    <property type="match status" value="1"/>
</dbReference>
<reference evidence="1 2" key="1">
    <citation type="submission" date="2020-09" db="EMBL/GenBank/DDBJ databases">
        <title>Echinicola sp. CAU 1574 isolated from sand of Sido Beach.</title>
        <authorList>
            <person name="Kim W."/>
        </authorList>
    </citation>
    <scope>NUCLEOTIDE SEQUENCE [LARGE SCALE GENOMIC DNA]</scope>
    <source>
        <strain evidence="1 2">CAU 1574</strain>
    </source>
</reference>
<dbReference type="PANTHER" id="PTHR38471">
    <property type="entry name" value="FOUR HELIX BUNDLE PROTEIN"/>
    <property type="match status" value="1"/>
</dbReference>
<proteinExistence type="predicted"/>
<name>A0ABR9AMN6_9BACT</name>
<organism evidence="1 2">
    <name type="scientific">Echinicola arenosa</name>
    <dbReference type="NCBI Taxonomy" id="2774144"/>
    <lineage>
        <taxon>Bacteria</taxon>
        <taxon>Pseudomonadati</taxon>
        <taxon>Bacteroidota</taxon>
        <taxon>Cytophagia</taxon>
        <taxon>Cytophagales</taxon>
        <taxon>Cyclobacteriaceae</taxon>
        <taxon>Echinicola</taxon>
    </lineage>
</organism>
<dbReference type="Pfam" id="PF05635">
    <property type="entry name" value="23S_rRNA_IVP"/>
    <property type="match status" value="1"/>
</dbReference>
<keyword evidence="2" id="KW-1185">Reference proteome</keyword>
<evidence type="ECO:0000313" key="1">
    <source>
        <dbReference type="EMBL" id="MBD8488884.1"/>
    </source>
</evidence>
<dbReference type="CDD" id="cd16377">
    <property type="entry name" value="23S_rRNA_IVP_like"/>
    <property type="match status" value="1"/>
</dbReference>
<accession>A0ABR9AMN6</accession>
<evidence type="ECO:0000313" key="2">
    <source>
        <dbReference type="Proteomes" id="UP000647133"/>
    </source>
</evidence>
<dbReference type="InterPro" id="IPR012657">
    <property type="entry name" value="23S_rRNA-intervening_sequence"/>
</dbReference>
<protein>
    <submittedName>
        <fullName evidence="1">Four helix bundle protein</fullName>
    </submittedName>
</protein>
<dbReference type="SUPFAM" id="SSF158446">
    <property type="entry name" value="IVS-encoded protein-like"/>
    <property type="match status" value="1"/>
</dbReference>
<dbReference type="RefSeq" id="WP_192009732.1">
    <property type="nucleotide sequence ID" value="NZ_JACYTQ010000002.1"/>
</dbReference>
<sequence length="119" mass="13439">MHNFRNLKVWQKSVDFAAMIYFSTDELPNEEKYGLVSQMRRASVSIPSNIAEGSAKSSKKVFCKSLETSLGESYELETQLEISKRVGLISEEKSSSLENNLIEIQRMINGLKSKVESQS</sequence>